<dbReference type="Proteomes" id="UP000326532">
    <property type="component" value="Unassembled WGS sequence"/>
</dbReference>
<keyword evidence="1" id="KW-1133">Transmembrane helix</keyword>
<dbReference type="VEuPathDB" id="FungiDB:BDV34DRAFT_195392"/>
<sequence>MSSGSLDSRRYAGCIQTLLPLDSGDWRSTKGNQSTLVQYALPCPRNCQRPSGCKDRRYLIAMSEANGVHFASSGAICLFLIAPWK</sequence>
<reference evidence="2 3" key="1">
    <citation type="submission" date="2019-04" db="EMBL/GenBank/DDBJ databases">
        <title>Fungal friends and foes A comparative genomics study of 23 Aspergillus species from section Flavi.</title>
        <authorList>
            <consortium name="DOE Joint Genome Institute"/>
            <person name="Kjaerbolling I."/>
            <person name="Vesth T.C."/>
            <person name="Frisvad J.C."/>
            <person name="Nybo J.L."/>
            <person name="Theobald S."/>
            <person name="Kildgaard S."/>
            <person name="Petersen T.I."/>
            <person name="Kuo A."/>
            <person name="Sato A."/>
            <person name="Lyhne E.K."/>
            <person name="Kogle M.E."/>
            <person name="Wiebenga A."/>
            <person name="Kun R.S."/>
            <person name="Lubbers R.J."/>
            <person name="Makela M.R."/>
            <person name="Barry K."/>
            <person name="Chovatia M."/>
            <person name="Clum A."/>
            <person name="Daum C."/>
            <person name="Haridas S."/>
            <person name="He G."/>
            <person name="LaButti K."/>
            <person name="Lipzen A."/>
            <person name="Mondo S."/>
            <person name="Pangilinan J."/>
            <person name="Riley R."/>
            <person name="Salamov A."/>
            <person name="Simmons B.A."/>
            <person name="Magnuson J.K."/>
            <person name="Henrissat B."/>
            <person name="Mortensen U.H."/>
            <person name="Larsen T.O."/>
            <person name="De vries R.P."/>
            <person name="Grigoriev I.V."/>
            <person name="Machida M."/>
            <person name="Baker S.E."/>
            <person name="Andersen M.R."/>
        </authorList>
    </citation>
    <scope>NUCLEOTIDE SEQUENCE [LARGE SCALE GENOMIC DNA]</scope>
    <source>
        <strain evidence="2 3">CBS 117618</strain>
    </source>
</reference>
<name>A0A5N6DKM2_ASPPA</name>
<protein>
    <submittedName>
        <fullName evidence="2">Uncharacterized protein</fullName>
    </submittedName>
</protein>
<keyword evidence="1" id="KW-0812">Transmembrane</keyword>
<dbReference type="AlphaFoldDB" id="A0A5N6DKM2"/>
<feature type="transmembrane region" description="Helical" evidence="1">
    <location>
        <begin position="58"/>
        <end position="82"/>
    </location>
</feature>
<proteinExistence type="predicted"/>
<organism evidence="2 3">
    <name type="scientific">Aspergillus parasiticus</name>
    <dbReference type="NCBI Taxonomy" id="5067"/>
    <lineage>
        <taxon>Eukaryota</taxon>
        <taxon>Fungi</taxon>
        <taxon>Dikarya</taxon>
        <taxon>Ascomycota</taxon>
        <taxon>Pezizomycotina</taxon>
        <taxon>Eurotiomycetes</taxon>
        <taxon>Eurotiomycetidae</taxon>
        <taxon>Eurotiales</taxon>
        <taxon>Aspergillaceae</taxon>
        <taxon>Aspergillus</taxon>
        <taxon>Aspergillus subgen. Circumdati</taxon>
    </lineage>
</organism>
<accession>A0A5N6DKM2</accession>
<evidence type="ECO:0000313" key="2">
    <source>
        <dbReference type="EMBL" id="KAB8205639.1"/>
    </source>
</evidence>
<evidence type="ECO:0000313" key="3">
    <source>
        <dbReference type="Proteomes" id="UP000326532"/>
    </source>
</evidence>
<evidence type="ECO:0000256" key="1">
    <source>
        <dbReference type="SAM" id="Phobius"/>
    </source>
</evidence>
<keyword evidence="3" id="KW-1185">Reference proteome</keyword>
<gene>
    <name evidence="2" type="ORF">BDV34DRAFT_195392</name>
</gene>
<dbReference type="EMBL" id="ML734969">
    <property type="protein sequence ID" value="KAB8205639.1"/>
    <property type="molecule type" value="Genomic_DNA"/>
</dbReference>
<keyword evidence="1" id="KW-0472">Membrane</keyword>